<keyword evidence="1" id="KW-0732">Signal</keyword>
<sequence length="447" mass="45113">MKQWKQWLTRTVLAATALGLAACNGSDGDNSDEAKPTAQIRVVHASPDAPNVDVYANGSRALANVPYKAASALLTVPAGNLPLRVTVAGTDTAVDSFTDALPALEAGKIYTVFAAGRLAQIAPLAIVEDNLAPAAGQLKLRVVHAAPSAGNVDIYLTAPDADLATATPALGNVAFRADSGVLPVAAGSYRVRITPAGSKTVAYDSGTLDLAAGADLVVAAVETENAVSPVSLLLLTRNAAAPVSELKDARARVRAIHAISDAPAVDVLANGAALFSGVSYYAVSDYAAVPAAAYTVTVATAAGGTEVISQALTLDRASSYSVFAIGLAAGSGPTAPRFLVAADNLSLPATGSAKVRVVHASPGAPNVDIYANGNRVLANVPYPAASDYLEVPAGSYTFDVRPAGDAATVVQTLTATLEANRIYTVVARGVVGSSGAAAFTLSPVVDR</sequence>
<dbReference type="PROSITE" id="PS51257">
    <property type="entry name" value="PROKAR_LIPOPROTEIN"/>
    <property type="match status" value="1"/>
</dbReference>
<dbReference type="RefSeq" id="WP_263125275.1">
    <property type="nucleotide sequence ID" value="NZ_CP106753.1"/>
</dbReference>
<evidence type="ECO:0000256" key="1">
    <source>
        <dbReference type="SAM" id="SignalP"/>
    </source>
</evidence>
<organism evidence="3 4">
    <name type="scientific">Chitiniphilus purpureus</name>
    <dbReference type="NCBI Taxonomy" id="2981137"/>
    <lineage>
        <taxon>Bacteria</taxon>
        <taxon>Pseudomonadati</taxon>
        <taxon>Pseudomonadota</taxon>
        <taxon>Betaproteobacteria</taxon>
        <taxon>Neisseriales</taxon>
        <taxon>Chitinibacteraceae</taxon>
        <taxon>Chitiniphilus</taxon>
    </lineage>
</organism>
<evidence type="ECO:0000313" key="3">
    <source>
        <dbReference type="EMBL" id="UXY15840.1"/>
    </source>
</evidence>
<keyword evidence="4" id="KW-1185">Reference proteome</keyword>
<proteinExistence type="predicted"/>
<name>A0ABY6DNA3_9NEIS</name>
<evidence type="ECO:0000259" key="2">
    <source>
        <dbReference type="Pfam" id="PF14344"/>
    </source>
</evidence>
<feature type="signal peptide" evidence="1">
    <location>
        <begin position="1"/>
        <end position="21"/>
    </location>
</feature>
<feature type="chain" id="PRO_5045583235" evidence="1">
    <location>
        <begin position="22"/>
        <end position="447"/>
    </location>
</feature>
<feature type="domain" description="DUF4397" evidence="2">
    <location>
        <begin position="38"/>
        <end position="155"/>
    </location>
</feature>
<dbReference type="Pfam" id="PF14344">
    <property type="entry name" value="DUF4397"/>
    <property type="match status" value="2"/>
</dbReference>
<dbReference type="Proteomes" id="UP001061302">
    <property type="component" value="Chromosome"/>
</dbReference>
<feature type="domain" description="DUF4397" evidence="2">
    <location>
        <begin position="251"/>
        <end position="370"/>
    </location>
</feature>
<reference evidence="3" key="1">
    <citation type="submission" date="2022-10" db="EMBL/GenBank/DDBJ databases">
        <title>Chitiniphilus purpureus sp. nov., a novel chitin-degrading bacterium isolated from crawfish pond sediment.</title>
        <authorList>
            <person name="Li K."/>
        </authorList>
    </citation>
    <scope>NUCLEOTIDE SEQUENCE</scope>
    <source>
        <strain evidence="3">CD1</strain>
    </source>
</reference>
<protein>
    <submittedName>
        <fullName evidence="3">DUF4397 domain-containing protein</fullName>
    </submittedName>
</protein>
<dbReference type="EMBL" id="CP106753">
    <property type="protein sequence ID" value="UXY15840.1"/>
    <property type="molecule type" value="Genomic_DNA"/>
</dbReference>
<accession>A0ABY6DNA3</accession>
<gene>
    <name evidence="3" type="ORF">N8I74_02145</name>
</gene>
<dbReference type="InterPro" id="IPR025510">
    <property type="entry name" value="DUF4397"/>
</dbReference>
<evidence type="ECO:0000313" key="4">
    <source>
        <dbReference type="Proteomes" id="UP001061302"/>
    </source>
</evidence>